<organism evidence="3 4">
    <name type="scientific">Tanacetum coccineum</name>
    <dbReference type="NCBI Taxonomy" id="301880"/>
    <lineage>
        <taxon>Eukaryota</taxon>
        <taxon>Viridiplantae</taxon>
        <taxon>Streptophyta</taxon>
        <taxon>Embryophyta</taxon>
        <taxon>Tracheophyta</taxon>
        <taxon>Spermatophyta</taxon>
        <taxon>Magnoliopsida</taxon>
        <taxon>eudicotyledons</taxon>
        <taxon>Gunneridae</taxon>
        <taxon>Pentapetalae</taxon>
        <taxon>asterids</taxon>
        <taxon>campanulids</taxon>
        <taxon>Asterales</taxon>
        <taxon>Asteraceae</taxon>
        <taxon>Asteroideae</taxon>
        <taxon>Anthemideae</taxon>
        <taxon>Anthemidinae</taxon>
        <taxon>Tanacetum</taxon>
    </lineage>
</organism>
<reference evidence="3" key="2">
    <citation type="submission" date="2022-01" db="EMBL/GenBank/DDBJ databases">
        <authorList>
            <person name="Yamashiro T."/>
            <person name="Shiraishi A."/>
            <person name="Satake H."/>
            <person name="Nakayama K."/>
        </authorList>
    </citation>
    <scope>NUCLEOTIDE SEQUENCE</scope>
</reference>
<evidence type="ECO:0000256" key="1">
    <source>
        <dbReference type="SAM" id="Coils"/>
    </source>
</evidence>
<keyword evidence="1" id="KW-0175">Coiled coil</keyword>
<accession>A0ABQ5GDS5</accession>
<sequence length="422" mass="47786">MARQCTKPKSPRNSTWFKEKMLLAEALESREIPTLAIFQTDDLDAFNSYCDEAPSASAFLMAKLFAYDSDVFSEMSNQVVKCNEVDKGNKTVNESLTAELERYKEQIKFFEERQNFDLNDREKYIDSQLREVIVDTNAKLEAKNNSINKLKDRIATLKGKSVSAGDKSENISKVITPGMYKLDLEPLSPKLLKNREAYVDYLKHTQENADTLCEIVEQARALRPLDRVISSTSANGSKPLGNTKKNRISRPTSSNKKNKVEDRLRSIKSSLNKKNHVFEYVCNINIKHSILNANSELIYATCNECMFNSIHDLCVLNYLNDVNVHVNPKFVKSKNKKVWKPTGKVFTNVRYRWKPTGQTFTIDGNKCSLTRITSTTVVPPKKLLSTTVVKKTPPSSNTSEQLKDITNLGRSNRPLVPGLGLL</sequence>
<dbReference type="EMBL" id="BQNB010018312">
    <property type="protein sequence ID" value="GJT73012.1"/>
    <property type="molecule type" value="Genomic_DNA"/>
</dbReference>
<gene>
    <name evidence="3" type="ORF">Tco_1032298</name>
</gene>
<proteinExistence type="predicted"/>
<protein>
    <submittedName>
        <fullName evidence="3">Uncharacterized protein</fullName>
    </submittedName>
</protein>
<evidence type="ECO:0000313" key="3">
    <source>
        <dbReference type="EMBL" id="GJT73012.1"/>
    </source>
</evidence>
<comment type="caution">
    <text evidence="3">The sequence shown here is derived from an EMBL/GenBank/DDBJ whole genome shotgun (WGS) entry which is preliminary data.</text>
</comment>
<name>A0ABQ5GDS5_9ASTR</name>
<dbReference type="Proteomes" id="UP001151760">
    <property type="component" value="Unassembled WGS sequence"/>
</dbReference>
<feature type="coiled-coil region" evidence="1">
    <location>
        <begin position="93"/>
        <end position="160"/>
    </location>
</feature>
<keyword evidence="4" id="KW-1185">Reference proteome</keyword>
<reference evidence="3" key="1">
    <citation type="journal article" date="2022" name="Int. J. Mol. Sci.">
        <title>Draft Genome of Tanacetum Coccineum: Genomic Comparison of Closely Related Tanacetum-Family Plants.</title>
        <authorList>
            <person name="Yamashiro T."/>
            <person name="Shiraishi A."/>
            <person name="Nakayama K."/>
            <person name="Satake H."/>
        </authorList>
    </citation>
    <scope>NUCLEOTIDE SEQUENCE</scope>
</reference>
<evidence type="ECO:0000256" key="2">
    <source>
        <dbReference type="SAM" id="MobiDB-lite"/>
    </source>
</evidence>
<feature type="region of interest" description="Disordered" evidence="2">
    <location>
        <begin position="232"/>
        <end position="263"/>
    </location>
</feature>
<evidence type="ECO:0000313" key="4">
    <source>
        <dbReference type="Proteomes" id="UP001151760"/>
    </source>
</evidence>